<keyword evidence="2" id="KW-1185">Reference proteome</keyword>
<reference evidence="1 2" key="1">
    <citation type="submission" date="2023-03" db="EMBL/GenBank/DDBJ databases">
        <title>WGS of Methanotrichaceae archaeon Mx.</title>
        <authorList>
            <person name="Sorokin D.Y."/>
            <person name="Merkel A.Y."/>
        </authorList>
    </citation>
    <scope>NUCLEOTIDE SEQUENCE [LARGE SCALE GENOMIC DNA]</scope>
    <source>
        <strain evidence="1 2">Mx</strain>
    </source>
</reference>
<dbReference type="EMBL" id="JARFPK010000025">
    <property type="protein sequence ID" value="MDF0591041.1"/>
    <property type="molecule type" value="Genomic_DNA"/>
</dbReference>
<sequence length="350" mass="39803">MGSRGNGKSTELNRLSELLEDHLLIVPFSIRDKLNLYDIEYSDILLIVAAEIYKNVSEYVRFSDELSKYLDTWYEKVIENERSLGLSGEVKTGFSAFVLNVTGKMKTEASTREVTRKVIQPQLSDLIYAVNKIIIEAEEKLDKNILVIIDDLDKVNLEKGEELFYKHGAELTSPICRIIYTIPQPLLFSNKIRQIVLQYFDGRIDLGNINIYNRNGQLDLGGCDLMKQVALKRMDESLISKDALNLAVKYSAGVMTEFIRIIRSAGNIADTDNRGRIDVPDVEQAIADTKNDYIRILNPQDIEILKNVMKTKGKVGGEKFQDLLFSLAILEYSNGEAWYDIHPAIKRIIK</sequence>
<dbReference type="SUPFAM" id="SSF52540">
    <property type="entry name" value="P-loop containing nucleoside triphosphate hydrolases"/>
    <property type="match status" value="1"/>
</dbReference>
<organism evidence="1 2">
    <name type="scientific">Candidatus Methanocrinis natronophilus</name>
    <dbReference type="NCBI Taxonomy" id="3033396"/>
    <lineage>
        <taxon>Archaea</taxon>
        <taxon>Methanobacteriati</taxon>
        <taxon>Methanobacteriota</taxon>
        <taxon>Stenosarchaea group</taxon>
        <taxon>Methanomicrobia</taxon>
        <taxon>Methanotrichales</taxon>
        <taxon>Methanotrichaceae</taxon>
        <taxon>Methanocrinis</taxon>
    </lineage>
</organism>
<evidence type="ECO:0000313" key="2">
    <source>
        <dbReference type="Proteomes" id="UP001220010"/>
    </source>
</evidence>
<dbReference type="InterPro" id="IPR027417">
    <property type="entry name" value="P-loop_NTPase"/>
</dbReference>
<evidence type="ECO:0008006" key="3">
    <source>
        <dbReference type="Google" id="ProtNLM"/>
    </source>
</evidence>
<evidence type="ECO:0000313" key="1">
    <source>
        <dbReference type="EMBL" id="MDF0591041.1"/>
    </source>
</evidence>
<name>A0ABT5X8N0_9EURY</name>
<protein>
    <recommendedName>
        <fullName evidence="3">AAA family ATPase</fullName>
    </recommendedName>
</protein>
<comment type="caution">
    <text evidence="1">The sequence shown here is derived from an EMBL/GenBank/DDBJ whole genome shotgun (WGS) entry which is preliminary data.</text>
</comment>
<dbReference type="Proteomes" id="UP001220010">
    <property type="component" value="Unassembled WGS sequence"/>
</dbReference>
<gene>
    <name evidence="1" type="ORF">P0O15_07655</name>
</gene>
<proteinExistence type="predicted"/>
<accession>A0ABT5X8N0</accession>